<dbReference type="OrthoDB" id="2380967at2"/>
<feature type="domain" description="Flagellar hook-length control protein-like C-terminal" evidence="5">
    <location>
        <begin position="331"/>
        <end position="409"/>
    </location>
</feature>
<comment type="caution">
    <text evidence="6">The sequence shown here is derived from an EMBL/GenBank/DDBJ whole genome shotgun (WGS) entry which is preliminary data.</text>
</comment>
<dbReference type="RefSeq" id="WP_119149394.1">
    <property type="nucleotide sequence ID" value="NZ_JBHSOV010000024.1"/>
</dbReference>
<comment type="function">
    <text evidence="1">Controls the length of the flagellar hook.</text>
</comment>
<reference evidence="6 7" key="1">
    <citation type="submission" date="2018-09" db="EMBL/GenBank/DDBJ databases">
        <title>Cohnella cavernae sp. nov., isolated from a karst cave.</title>
        <authorList>
            <person name="Zhu H."/>
        </authorList>
    </citation>
    <scope>NUCLEOTIDE SEQUENCE [LARGE SCALE GENOMIC DNA]</scope>
    <source>
        <strain evidence="6 7">K2E09-144</strain>
    </source>
</reference>
<evidence type="ECO:0000313" key="6">
    <source>
        <dbReference type="EMBL" id="RIE03287.1"/>
    </source>
</evidence>
<dbReference type="CDD" id="cd17470">
    <property type="entry name" value="T3SS_Flik_C"/>
    <property type="match status" value="1"/>
</dbReference>
<feature type="region of interest" description="Disordered" evidence="4">
    <location>
        <begin position="406"/>
        <end position="444"/>
    </location>
</feature>
<dbReference type="PANTHER" id="PTHR37533:SF2">
    <property type="entry name" value="FLAGELLAR HOOK-LENGTH CONTROL PROTEIN"/>
    <property type="match status" value="1"/>
</dbReference>
<comment type="similarity">
    <text evidence="2">Belongs to the FliK family.</text>
</comment>
<dbReference type="InterPro" id="IPR038610">
    <property type="entry name" value="FliK-like_C_sf"/>
</dbReference>
<evidence type="ECO:0000256" key="4">
    <source>
        <dbReference type="SAM" id="MobiDB-lite"/>
    </source>
</evidence>
<dbReference type="Gene3D" id="3.30.750.140">
    <property type="match status" value="1"/>
</dbReference>
<gene>
    <name evidence="6" type="ORF">D3H35_11395</name>
</gene>
<evidence type="ECO:0000259" key="5">
    <source>
        <dbReference type="Pfam" id="PF02120"/>
    </source>
</evidence>
<dbReference type="AlphaFoldDB" id="A0A398CTV0"/>
<dbReference type="InterPro" id="IPR052563">
    <property type="entry name" value="FliK"/>
</dbReference>
<dbReference type="GO" id="GO:0044780">
    <property type="term" value="P:bacterial-type flagellum assembly"/>
    <property type="evidence" value="ECO:0007669"/>
    <property type="project" value="InterPro"/>
</dbReference>
<keyword evidence="6" id="KW-0966">Cell projection</keyword>
<keyword evidence="6" id="KW-0282">Flagellum</keyword>
<sequence length="467" mass="48271">MMNTIGVVANSSSAGSSAGSGKAGSTSGAFAGMLVQVLDGSGAAKSAPAKTALPVGLIGIVGQLPAMPADDAALQETLALLDELVNQLNDQESKEEPDSDVADQLTALLAALQLLLGEPAADMTDTNASEDAESAEPSIETINIGQEVRKVVQTLGETIGKLSAGLAQGQQSPAAVSVLALQLQSVLESWEGMLTQDKAGGKAVANADSAQASVPSASVGEASAKKSETPDETAAAVATEVKKTAQPLREAAWRPVNAVHTETPDGESIEPQQLASSIEAEPKSTSTAPVWSLQMNDALKGTAPSAPQLPAQIPVQQFADQMEKFLVKQFVLTQGNGISEAKITLHPEHLGQVDIKIVLQNGQLTAQFVTEHLTARDLLENQLSQLRTALQGQGLQVDRMEVVQQTSSSAGASLQQDQRQSGSGGQGDGNNSGNKDGGSGEDLFEAELERTTFLREFGYGSSLNVTA</sequence>
<dbReference type="InterPro" id="IPR021136">
    <property type="entry name" value="Flagellar_hook_control-like_C"/>
</dbReference>
<keyword evidence="7" id="KW-1185">Reference proteome</keyword>
<dbReference type="EMBL" id="QXJM01000037">
    <property type="protein sequence ID" value="RIE03287.1"/>
    <property type="molecule type" value="Genomic_DNA"/>
</dbReference>
<evidence type="ECO:0000313" key="7">
    <source>
        <dbReference type="Proteomes" id="UP000266340"/>
    </source>
</evidence>
<dbReference type="GO" id="GO:0009424">
    <property type="term" value="C:bacterial-type flagellum hook"/>
    <property type="evidence" value="ECO:0007669"/>
    <property type="project" value="InterPro"/>
</dbReference>
<protein>
    <submittedName>
        <fullName evidence="6">Flagellar hook-length control protein FliK</fullName>
    </submittedName>
</protein>
<keyword evidence="6" id="KW-0969">Cilium</keyword>
<dbReference type="PANTHER" id="PTHR37533">
    <property type="entry name" value="FLAGELLAR HOOK-LENGTH CONTROL PROTEIN"/>
    <property type="match status" value="1"/>
</dbReference>
<proteinExistence type="inferred from homology"/>
<dbReference type="Pfam" id="PF02120">
    <property type="entry name" value="Flg_hook"/>
    <property type="match status" value="1"/>
</dbReference>
<organism evidence="6 7">
    <name type="scientific">Cohnella faecalis</name>
    <dbReference type="NCBI Taxonomy" id="2315694"/>
    <lineage>
        <taxon>Bacteria</taxon>
        <taxon>Bacillati</taxon>
        <taxon>Bacillota</taxon>
        <taxon>Bacilli</taxon>
        <taxon>Bacillales</taxon>
        <taxon>Paenibacillaceae</taxon>
        <taxon>Cohnella</taxon>
    </lineage>
</organism>
<dbReference type="InterPro" id="IPR001635">
    <property type="entry name" value="Flag_hook_Flik"/>
</dbReference>
<evidence type="ECO:0000256" key="2">
    <source>
        <dbReference type="ARBA" id="ARBA00009149"/>
    </source>
</evidence>
<evidence type="ECO:0000256" key="1">
    <source>
        <dbReference type="ARBA" id="ARBA00003944"/>
    </source>
</evidence>
<accession>A0A398CTV0</accession>
<dbReference type="Proteomes" id="UP000266340">
    <property type="component" value="Unassembled WGS sequence"/>
</dbReference>
<dbReference type="PRINTS" id="PR01007">
    <property type="entry name" value="FLGHOOKFLIK"/>
</dbReference>
<feature type="region of interest" description="Disordered" evidence="4">
    <location>
        <begin position="206"/>
        <end position="287"/>
    </location>
</feature>
<keyword evidence="3" id="KW-1005">Bacterial flagellum biogenesis</keyword>
<name>A0A398CTV0_9BACL</name>
<evidence type="ECO:0000256" key="3">
    <source>
        <dbReference type="ARBA" id="ARBA00022795"/>
    </source>
</evidence>